<reference evidence="1 2" key="1">
    <citation type="submission" date="2015-11" db="EMBL/GenBank/DDBJ databases">
        <authorList>
            <person name="Sahl J."/>
            <person name="Wagner D."/>
            <person name="Keim P."/>
        </authorList>
    </citation>
    <scope>NUCLEOTIDE SEQUENCE [LARGE SCALE GENOMIC DNA]</scope>
    <source>
        <strain evidence="1 2">AZ-4-2-10-S1-D7</strain>
    </source>
</reference>
<evidence type="ECO:0000313" key="2">
    <source>
        <dbReference type="Proteomes" id="UP000070434"/>
    </source>
</evidence>
<dbReference type="Proteomes" id="UP000070434">
    <property type="component" value="Chromosome 1"/>
</dbReference>
<gene>
    <name evidence="1" type="ORF">WS64_14030</name>
</gene>
<dbReference type="EMBL" id="LNJP01000001">
    <property type="protein sequence ID" value="KWZ36551.1"/>
    <property type="molecule type" value="Genomic_DNA"/>
</dbReference>
<accession>A0AAW3Q505</accession>
<proteinExistence type="predicted"/>
<comment type="caution">
    <text evidence="1">The sequence shown here is derived from an EMBL/GenBank/DDBJ whole genome shotgun (WGS) entry which is preliminary data.</text>
</comment>
<dbReference type="AlphaFoldDB" id="A0AAW3Q505"/>
<evidence type="ECO:0000313" key="1">
    <source>
        <dbReference type="EMBL" id="KWZ36551.1"/>
    </source>
</evidence>
<protein>
    <submittedName>
        <fullName evidence="1">Uncharacterized protein</fullName>
    </submittedName>
</protein>
<name>A0AAW3Q505_9BURK</name>
<organism evidence="1 2">
    <name type="scientific">Burkholderia anthina</name>
    <dbReference type="NCBI Taxonomy" id="179879"/>
    <lineage>
        <taxon>Bacteria</taxon>
        <taxon>Pseudomonadati</taxon>
        <taxon>Pseudomonadota</taxon>
        <taxon>Betaproteobacteria</taxon>
        <taxon>Burkholderiales</taxon>
        <taxon>Burkholderiaceae</taxon>
        <taxon>Burkholderia</taxon>
        <taxon>Burkholderia cepacia complex</taxon>
    </lineage>
</organism>
<sequence length="68" mass="7445">MPNRLMVAGWMREHARTDIGTTISAVSASMLARRDGPDTIACDDPIHCFVAVVRRHDGAKPPENTLSQ</sequence>